<feature type="region of interest" description="Disordered" evidence="1">
    <location>
        <begin position="117"/>
        <end position="195"/>
    </location>
</feature>
<proteinExistence type="predicted"/>
<feature type="compositionally biased region" description="Polar residues" evidence="1">
    <location>
        <begin position="82"/>
        <end position="92"/>
    </location>
</feature>
<comment type="caution">
    <text evidence="2">The sequence shown here is derived from an EMBL/GenBank/DDBJ whole genome shotgun (WGS) entry which is preliminary data.</text>
</comment>
<dbReference type="SMART" id="SM00028">
    <property type="entry name" value="TPR"/>
    <property type="match status" value="3"/>
</dbReference>
<protein>
    <submittedName>
        <fullName evidence="2">Kinesin light chain 3</fullName>
    </submittedName>
</protein>
<dbReference type="OrthoDB" id="546701at2759"/>
<name>A0A830HGR4_9CHLO</name>
<dbReference type="InterPro" id="IPR053137">
    <property type="entry name" value="NLR-like"/>
</dbReference>
<feature type="region of interest" description="Disordered" evidence="1">
    <location>
        <begin position="81"/>
        <end position="103"/>
    </location>
</feature>
<evidence type="ECO:0000313" key="2">
    <source>
        <dbReference type="EMBL" id="GHP06526.1"/>
    </source>
</evidence>
<feature type="compositionally biased region" description="Low complexity" evidence="1">
    <location>
        <begin position="11"/>
        <end position="32"/>
    </location>
</feature>
<sequence>MGGACASKQVSASSASASSPSSPSSASSPSSSRQPHMAANNVSSERRVSLNKTVKPQPRRGLLGLRSVGRAVMRLTLGRMQHTAQNRISPYDTSSTPASPVSTAISNATRQLRENAADIPPSSSAAAALPPPQSPSRAPSKVVLPPLEPSKLKPHLNKISSEVSNKPAIPSADIKRTSSTPVSPRPNDGPPFPREGISANWLKSFVKSNRAQLFSWVSNEYLKPEHGGGGEVQVTADTLDTHRDRIAAAAADGDGKPVTVSYTQIPFEDMTTDNVCFAIVKPQTEERRCSYTEFLETEPGSPHGAHVTRQGGRGWVAPATMFISHAWRYRFLDVADVIIDMVDEMDDASSVYVWFDVFTVNQHQTTVVQPSWWYTTFKEAVGAIGHTVLILLPCLDPVPLTRAWCIWEILSTIDGGALLDIRLPKEEQLRFITFLVEHGAKQVVNALVKIDVNRAEAWNHNDRDNILNAVREYPGGASGVNKKIKDSIREWICKSTEIGLDLVSAADRPTSKLLMDCTSLMQEMGRYEAAEPLLVEALAGRRAAFGESHPNTLACMNNLANTYTGQGKYDLAIHMYHLCLRRLDESSSDLAKDVRVTMLKSANNLASVILERYSHRADEAEDLLNLALSGLKREVGREDPATLSAMNNLATLMQGKGPSHFAQAESLYQEALEIYRETVGENHPSCLNVMNNLGNLLKSDGYLEDAEVLLRKSMSGRRRELGDKHPDTLTSMNNLAVLLKDLKKFDEALPLYREALESKLSEIGSEHPTTLTTMNNLAVLLLRLGQFEEAEQLAVQTLEGRRRVLGNDHSDTISTMQTAATLMKSVGKVNETMELYKELTDCRKKLDGEKSEKYGDVLNSFAIFLKSIDRYADAQAKFTESADIYAIVLGQNSDKATRARESASIMEEALAGTN</sequence>
<dbReference type="Proteomes" id="UP000660262">
    <property type="component" value="Unassembled WGS sequence"/>
</dbReference>
<dbReference type="SUPFAM" id="SSF81901">
    <property type="entry name" value="HCP-like"/>
    <property type="match status" value="1"/>
</dbReference>
<dbReference type="InterPro" id="IPR019734">
    <property type="entry name" value="TPR_rpt"/>
</dbReference>
<accession>A0A830HGR4</accession>
<dbReference type="AlphaFoldDB" id="A0A830HGR4"/>
<evidence type="ECO:0000256" key="1">
    <source>
        <dbReference type="SAM" id="MobiDB-lite"/>
    </source>
</evidence>
<feature type="compositionally biased region" description="Low complexity" evidence="1">
    <location>
        <begin position="117"/>
        <end position="128"/>
    </location>
</feature>
<evidence type="ECO:0000313" key="3">
    <source>
        <dbReference type="Proteomes" id="UP000660262"/>
    </source>
</evidence>
<keyword evidence="3" id="KW-1185">Reference proteome</keyword>
<dbReference type="EMBL" id="BNJQ01000013">
    <property type="protein sequence ID" value="GHP06526.1"/>
    <property type="molecule type" value="Genomic_DNA"/>
</dbReference>
<feature type="compositionally biased region" description="Pro residues" evidence="1">
    <location>
        <begin position="183"/>
        <end position="193"/>
    </location>
</feature>
<dbReference type="PANTHER" id="PTHR46082:SF6">
    <property type="entry name" value="AAA+ ATPASE DOMAIN-CONTAINING PROTEIN-RELATED"/>
    <property type="match status" value="1"/>
</dbReference>
<dbReference type="Gene3D" id="1.25.40.10">
    <property type="entry name" value="Tetratricopeptide repeat domain"/>
    <property type="match status" value="2"/>
</dbReference>
<dbReference type="InterPro" id="IPR011990">
    <property type="entry name" value="TPR-like_helical_dom_sf"/>
</dbReference>
<dbReference type="PANTHER" id="PTHR46082">
    <property type="entry name" value="ATP/GTP-BINDING PROTEIN-RELATED"/>
    <property type="match status" value="1"/>
</dbReference>
<feature type="region of interest" description="Disordered" evidence="1">
    <location>
        <begin position="1"/>
        <end position="62"/>
    </location>
</feature>
<feature type="compositionally biased region" description="Low complexity" evidence="1">
    <location>
        <begin position="93"/>
        <end position="103"/>
    </location>
</feature>
<dbReference type="Pfam" id="PF13424">
    <property type="entry name" value="TPR_12"/>
    <property type="match status" value="2"/>
</dbReference>
<reference evidence="2" key="1">
    <citation type="submission" date="2020-10" db="EMBL/GenBank/DDBJ databases">
        <title>Unveiling of a novel bifunctional photoreceptor, Dualchrome1, isolated from a cosmopolitan green alga.</title>
        <authorList>
            <person name="Suzuki S."/>
            <person name="Kawachi M."/>
        </authorList>
    </citation>
    <scope>NUCLEOTIDE SEQUENCE</scope>
    <source>
        <strain evidence="2">NIES 2893</strain>
    </source>
</reference>
<organism evidence="2 3">
    <name type="scientific">Pycnococcus provasolii</name>
    <dbReference type="NCBI Taxonomy" id="41880"/>
    <lineage>
        <taxon>Eukaryota</taxon>
        <taxon>Viridiplantae</taxon>
        <taxon>Chlorophyta</taxon>
        <taxon>Pseudoscourfieldiophyceae</taxon>
        <taxon>Pseudoscourfieldiales</taxon>
        <taxon>Pycnococcaceae</taxon>
        <taxon>Pycnococcus</taxon>
    </lineage>
</organism>
<dbReference type="Pfam" id="PF13374">
    <property type="entry name" value="TPR_10"/>
    <property type="match status" value="2"/>
</dbReference>
<dbReference type="SUPFAM" id="SSF48452">
    <property type="entry name" value="TPR-like"/>
    <property type="match status" value="1"/>
</dbReference>
<gene>
    <name evidence="2" type="ORF">PPROV_000527100</name>
</gene>